<evidence type="ECO:0000313" key="4">
    <source>
        <dbReference type="Proteomes" id="UP000011866"/>
    </source>
</evidence>
<dbReference type="KEGG" id="tol:TOL_3589"/>
<evidence type="ECO:0000256" key="2">
    <source>
        <dbReference type="SAM" id="Phobius"/>
    </source>
</evidence>
<protein>
    <submittedName>
        <fullName evidence="3">Uncharacterized protein</fullName>
    </submittedName>
</protein>
<dbReference type="GeneID" id="79178291"/>
<dbReference type="EMBL" id="HF680312">
    <property type="protein sequence ID" value="CCU73974.1"/>
    <property type="molecule type" value="Genomic_DNA"/>
</dbReference>
<evidence type="ECO:0000256" key="1">
    <source>
        <dbReference type="SAM" id="MobiDB-lite"/>
    </source>
</evidence>
<keyword evidence="4" id="KW-1185">Reference proteome</keyword>
<feature type="compositionally biased region" description="Low complexity" evidence="1">
    <location>
        <begin position="1"/>
        <end position="13"/>
    </location>
</feature>
<dbReference type="AlphaFoldDB" id="M5DX93"/>
<organism evidence="3 4">
    <name type="scientific">Thalassolituus oleivorans MIL-1</name>
    <dbReference type="NCBI Taxonomy" id="1298593"/>
    <lineage>
        <taxon>Bacteria</taxon>
        <taxon>Pseudomonadati</taxon>
        <taxon>Pseudomonadota</taxon>
        <taxon>Gammaproteobacteria</taxon>
        <taxon>Oceanospirillales</taxon>
        <taxon>Oceanospirillaceae</taxon>
        <taxon>Thalassolituus</taxon>
    </lineage>
</organism>
<feature type="region of interest" description="Disordered" evidence="1">
    <location>
        <begin position="1"/>
        <end position="25"/>
    </location>
</feature>
<proteinExistence type="predicted"/>
<dbReference type="HOGENOM" id="CLU_650411_0_0_6"/>
<keyword evidence="2" id="KW-0812">Transmembrane</keyword>
<reference evidence="3 4" key="1">
    <citation type="journal article" date="2013" name="Genome Announc.">
        <title>Genome Sequence of Thalassolituus oleivorans MIL-1 (DSM 14913T).</title>
        <authorList>
            <person name="Golyshin P.N."/>
            <person name="Werner J."/>
            <person name="Chernikova T.N."/>
            <person name="Tran H."/>
            <person name="Ferrer M."/>
            <person name="Yakimov M.M."/>
            <person name="Teeling H."/>
            <person name="Golyshina O.V."/>
        </authorList>
    </citation>
    <scope>NUCLEOTIDE SEQUENCE [LARGE SCALE GENOMIC DNA]</scope>
    <source>
        <strain evidence="3 4">MIL-1</strain>
    </source>
</reference>
<name>M5DX93_9GAMM</name>
<keyword evidence="2" id="KW-1133">Transmembrane helix</keyword>
<dbReference type="Proteomes" id="UP000011866">
    <property type="component" value="Chromosome"/>
</dbReference>
<feature type="transmembrane region" description="Helical" evidence="2">
    <location>
        <begin position="35"/>
        <end position="58"/>
    </location>
</feature>
<dbReference type="RefSeq" id="WP_015488674.1">
    <property type="nucleotide sequence ID" value="NC_020888.1"/>
</dbReference>
<sequence>MTSSTSNSKPNNSAQSEASIEREEDIRNAQGRRKIGLYTVICGGLMILVSMGLVNIGIASLRYSSLNPFSIERIQATGDNLGAALELPEDDPREVVYVLGSSLIHFGFSPDLFDEELNAAGVPTVSYNFGFGNADPSIHAKFARKLARTFADHPGRIDRVIYEFAPHGATQRRADTSGQLNHATTAILSSWGDIGQTLLDDPEEAFALANTRLFRSGVPAEAITHMLATPITMAKINDTVKDRPKPVPMDNLGWDLFNQLREDWPESIPFGGWSAQYRGGFPPTASPRALELSDQVMQRMQDPVRMESALQQRISCCDILGLEMSPEMIAHVIETIRYAQSIAKDVDIVVMPQNQDIVHVSPQGEENFKKALAEVVAATGVDVVDIYKEPYLGIEYFFDADHYTFFKGRSKVTQMMADHYLPQEEKETH</sequence>
<evidence type="ECO:0000313" key="3">
    <source>
        <dbReference type="EMBL" id="CCU73974.1"/>
    </source>
</evidence>
<accession>M5DX93</accession>
<keyword evidence="2" id="KW-0472">Membrane</keyword>
<gene>
    <name evidence="3" type="ORF">TOL_3589</name>
</gene>
<dbReference type="eggNOG" id="ENOG5034184">
    <property type="taxonomic scope" value="Bacteria"/>
</dbReference>